<evidence type="ECO:0000313" key="12">
    <source>
        <dbReference type="Proteomes" id="UP000363661"/>
    </source>
</evidence>
<sequence>MGENTKTQKKSWFKGLKAEFKKIVWPDKNTLAKQTTAVVAVSVVLGALISVVDALLRYGIDFLVK</sequence>
<comment type="function">
    <text evidence="8">Essential subunit of the Sec protein translocation channel SecYEG. Clamps together the 2 halves of SecY. May contact the channel plug during translocation.</text>
</comment>
<dbReference type="NCBIfam" id="TIGR00964">
    <property type="entry name" value="secE_bact"/>
    <property type="match status" value="1"/>
</dbReference>
<keyword evidence="3 8" id="KW-0812">Transmembrane</keyword>
<evidence type="ECO:0000313" key="10">
    <source>
        <dbReference type="EMBL" id="VUX15429.1"/>
    </source>
</evidence>
<keyword evidence="2 8" id="KW-0813">Transport</keyword>
<evidence type="ECO:0000256" key="3">
    <source>
        <dbReference type="ARBA" id="ARBA00022692"/>
    </source>
</evidence>
<comment type="subunit">
    <text evidence="8">Component of the Sec protein translocase complex. Heterotrimer consisting of SecY, SecE and SecG subunits. The heterotrimers can form oligomers, although 1 heterotrimer is thought to be able to translocate proteins. Interacts with the ribosome. Interacts with SecDF, and other proteins may be involved. Interacts with SecA.</text>
</comment>
<reference evidence="9 11" key="1">
    <citation type="submission" date="2015-09" db="EMBL/GenBank/DDBJ databases">
        <authorList>
            <consortium name="Pathogen Informatics"/>
        </authorList>
    </citation>
    <scope>NUCLEOTIDE SEQUENCE [LARGE SCALE GENOMIC DNA]</scope>
    <source>
        <strain evidence="9 11">2789STDY5834889</strain>
    </source>
</reference>
<dbReference type="InterPro" id="IPR001901">
    <property type="entry name" value="Translocase_SecE/Sec61-g"/>
</dbReference>
<keyword evidence="5 8" id="KW-1133">Transmembrane helix</keyword>
<name>A0A174ZKK0_9FIRM</name>
<evidence type="ECO:0000256" key="8">
    <source>
        <dbReference type="HAMAP-Rule" id="MF_00422"/>
    </source>
</evidence>
<dbReference type="GO" id="GO:0009306">
    <property type="term" value="P:protein secretion"/>
    <property type="evidence" value="ECO:0007669"/>
    <property type="project" value="UniProtKB-UniRule"/>
</dbReference>
<dbReference type="HAMAP" id="MF_00422">
    <property type="entry name" value="SecE"/>
    <property type="match status" value="1"/>
</dbReference>
<dbReference type="Proteomes" id="UP000363661">
    <property type="component" value="Unassembled WGS sequence"/>
</dbReference>
<evidence type="ECO:0000256" key="1">
    <source>
        <dbReference type="ARBA" id="ARBA00004370"/>
    </source>
</evidence>
<dbReference type="GO" id="GO:0043952">
    <property type="term" value="P:protein transport by the Sec complex"/>
    <property type="evidence" value="ECO:0007669"/>
    <property type="project" value="UniProtKB-UniRule"/>
</dbReference>
<dbReference type="OrthoDB" id="9807958at2"/>
<evidence type="ECO:0000256" key="5">
    <source>
        <dbReference type="ARBA" id="ARBA00022989"/>
    </source>
</evidence>
<dbReference type="Gene3D" id="1.20.5.1030">
    <property type="entry name" value="Preprotein translocase secy subunit"/>
    <property type="match status" value="1"/>
</dbReference>
<dbReference type="RefSeq" id="WP_020437214.1">
    <property type="nucleotide sequence ID" value="NZ_CABHNA010000068.1"/>
</dbReference>
<evidence type="ECO:0000256" key="6">
    <source>
        <dbReference type="ARBA" id="ARBA00023010"/>
    </source>
</evidence>
<dbReference type="AlphaFoldDB" id="A0A174ZKK0"/>
<reference evidence="10 12" key="2">
    <citation type="submission" date="2019-07" db="EMBL/GenBank/DDBJ databases">
        <authorList>
            <person name="Hibberd C M."/>
            <person name="Gehrig L. J."/>
            <person name="Chang H.-W."/>
            <person name="Venkatesh S."/>
        </authorList>
    </citation>
    <scope>NUCLEOTIDE SEQUENCE [LARGE SCALE GENOMIC DNA]</scope>
    <source>
        <strain evidence="10">Ruminococcus_torques_SSTS_Bg7063</strain>
    </source>
</reference>
<feature type="transmembrane region" description="Helical" evidence="8">
    <location>
        <begin position="35"/>
        <end position="56"/>
    </location>
</feature>
<accession>A0A174ZKK0</accession>
<organism evidence="9 11">
    <name type="scientific">[Ruminococcus] torques</name>
    <dbReference type="NCBI Taxonomy" id="33039"/>
    <lineage>
        <taxon>Bacteria</taxon>
        <taxon>Bacillati</taxon>
        <taxon>Bacillota</taxon>
        <taxon>Clostridia</taxon>
        <taxon>Lachnospirales</taxon>
        <taxon>Lachnospiraceae</taxon>
        <taxon>Mediterraneibacter</taxon>
    </lineage>
</organism>
<evidence type="ECO:0000256" key="4">
    <source>
        <dbReference type="ARBA" id="ARBA00022927"/>
    </source>
</evidence>
<dbReference type="InterPro" id="IPR038379">
    <property type="entry name" value="SecE_sf"/>
</dbReference>
<comment type="similarity">
    <text evidence="8">Belongs to the SecE/SEC61-gamma family.</text>
</comment>
<evidence type="ECO:0000256" key="7">
    <source>
        <dbReference type="ARBA" id="ARBA00023136"/>
    </source>
</evidence>
<gene>
    <name evidence="8" type="primary">secE</name>
    <name evidence="9" type="ORF">ERS852502_00974</name>
    <name evidence="10" type="ORF">RTSSTS7063_02107</name>
</gene>
<proteinExistence type="inferred from homology"/>
<dbReference type="GeneID" id="303259502"/>
<keyword evidence="7 8" id="KW-0472">Membrane</keyword>
<dbReference type="EMBL" id="CABHNA010000068">
    <property type="protein sequence ID" value="VUX15429.1"/>
    <property type="molecule type" value="Genomic_DNA"/>
</dbReference>
<protein>
    <recommendedName>
        <fullName evidence="8">Protein translocase subunit SecE</fullName>
    </recommendedName>
</protein>
<dbReference type="GO" id="GO:0065002">
    <property type="term" value="P:intracellular protein transmembrane transport"/>
    <property type="evidence" value="ECO:0007669"/>
    <property type="project" value="UniProtKB-UniRule"/>
</dbReference>
<dbReference type="InterPro" id="IPR005807">
    <property type="entry name" value="SecE_bac"/>
</dbReference>
<dbReference type="GO" id="GO:0006605">
    <property type="term" value="P:protein targeting"/>
    <property type="evidence" value="ECO:0007669"/>
    <property type="project" value="UniProtKB-UniRule"/>
</dbReference>
<keyword evidence="4 8" id="KW-0653">Protein transport</keyword>
<comment type="subcellular location">
    <subcellularLocation>
        <location evidence="8">Cell membrane</location>
        <topology evidence="8">Single-pass membrane protein</topology>
    </subcellularLocation>
    <subcellularLocation>
        <location evidence="1">Membrane</location>
    </subcellularLocation>
</comment>
<dbReference type="GO" id="GO:0008320">
    <property type="term" value="F:protein transmembrane transporter activity"/>
    <property type="evidence" value="ECO:0007669"/>
    <property type="project" value="UniProtKB-UniRule"/>
</dbReference>
<dbReference type="Pfam" id="PF00584">
    <property type="entry name" value="SecE"/>
    <property type="match status" value="1"/>
</dbReference>
<evidence type="ECO:0000313" key="9">
    <source>
        <dbReference type="EMBL" id="CUQ84666.1"/>
    </source>
</evidence>
<evidence type="ECO:0000313" key="11">
    <source>
        <dbReference type="Proteomes" id="UP000078383"/>
    </source>
</evidence>
<dbReference type="EMBL" id="CZBX01000004">
    <property type="protein sequence ID" value="CUQ84666.1"/>
    <property type="molecule type" value="Genomic_DNA"/>
</dbReference>
<keyword evidence="12" id="KW-1185">Reference proteome</keyword>
<keyword evidence="6 8" id="KW-0811">Translocation</keyword>
<evidence type="ECO:0000256" key="2">
    <source>
        <dbReference type="ARBA" id="ARBA00022448"/>
    </source>
</evidence>
<dbReference type="Proteomes" id="UP000078383">
    <property type="component" value="Unassembled WGS sequence"/>
</dbReference>
<keyword evidence="8" id="KW-1003">Cell membrane</keyword>
<dbReference type="GO" id="GO:0005886">
    <property type="term" value="C:plasma membrane"/>
    <property type="evidence" value="ECO:0007669"/>
    <property type="project" value="UniProtKB-SubCell"/>
</dbReference>